<dbReference type="AlphaFoldDB" id="A0AAV5M2G1"/>
<keyword evidence="3" id="KW-1185">Reference proteome</keyword>
<evidence type="ECO:0000256" key="1">
    <source>
        <dbReference type="SAM" id="MobiDB-lite"/>
    </source>
</evidence>
<evidence type="ECO:0000313" key="3">
    <source>
        <dbReference type="Proteomes" id="UP001054252"/>
    </source>
</evidence>
<comment type="caution">
    <text evidence="2">The sequence shown here is derived from an EMBL/GenBank/DDBJ whole genome shotgun (WGS) entry which is preliminary data.</text>
</comment>
<dbReference type="Proteomes" id="UP001054252">
    <property type="component" value="Unassembled WGS sequence"/>
</dbReference>
<accession>A0AAV5M2G1</accession>
<dbReference type="EMBL" id="BPVZ01000174">
    <property type="protein sequence ID" value="GKV43891.1"/>
    <property type="molecule type" value="Genomic_DNA"/>
</dbReference>
<organism evidence="2 3">
    <name type="scientific">Rubroshorea leprosula</name>
    <dbReference type="NCBI Taxonomy" id="152421"/>
    <lineage>
        <taxon>Eukaryota</taxon>
        <taxon>Viridiplantae</taxon>
        <taxon>Streptophyta</taxon>
        <taxon>Embryophyta</taxon>
        <taxon>Tracheophyta</taxon>
        <taxon>Spermatophyta</taxon>
        <taxon>Magnoliopsida</taxon>
        <taxon>eudicotyledons</taxon>
        <taxon>Gunneridae</taxon>
        <taxon>Pentapetalae</taxon>
        <taxon>rosids</taxon>
        <taxon>malvids</taxon>
        <taxon>Malvales</taxon>
        <taxon>Dipterocarpaceae</taxon>
        <taxon>Rubroshorea</taxon>
    </lineage>
</organism>
<name>A0AAV5M2G1_9ROSI</name>
<proteinExistence type="predicted"/>
<sequence>MGRGERGFSNPMGSLGGKGKAVMFTDDPPVLPRQHVNSLDGENVDDWKQFKEAGYCTKLLWRGGTMRLTLIIYQSSNRTYVFTF</sequence>
<protein>
    <submittedName>
        <fullName evidence="2">Uncharacterized protein</fullName>
    </submittedName>
</protein>
<gene>
    <name evidence="2" type="ORF">SLEP1_g51137</name>
</gene>
<feature type="region of interest" description="Disordered" evidence="1">
    <location>
        <begin position="1"/>
        <end position="37"/>
    </location>
</feature>
<evidence type="ECO:0000313" key="2">
    <source>
        <dbReference type="EMBL" id="GKV43891.1"/>
    </source>
</evidence>
<reference evidence="2 3" key="1">
    <citation type="journal article" date="2021" name="Commun. Biol.">
        <title>The genome of Shorea leprosula (Dipterocarpaceae) highlights the ecological relevance of drought in aseasonal tropical rainforests.</title>
        <authorList>
            <person name="Ng K.K.S."/>
            <person name="Kobayashi M.J."/>
            <person name="Fawcett J.A."/>
            <person name="Hatakeyama M."/>
            <person name="Paape T."/>
            <person name="Ng C.H."/>
            <person name="Ang C.C."/>
            <person name="Tnah L.H."/>
            <person name="Lee C.T."/>
            <person name="Nishiyama T."/>
            <person name="Sese J."/>
            <person name="O'Brien M.J."/>
            <person name="Copetti D."/>
            <person name="Mohd Noor M.I."/>
            <person name="Ong R.C."/>
            <person name="Putra M."/>
            <person name="Sireger I.Z."/>
            <person name="Indrioko S."/>
            <person name="Kosugi Y."/>
            <person name="Izuno A."/>
            <person name="Isagi Y."/>
            <person name="Lee S.L."/>
            <person name="Shimizu K.K."/>
        </authorList>
    </citation>
    <scope>NUCLEOTIDE SEQUENCE [LARGE SCALE GENOMIC DNA]</scope>
    <source>
        <strain evidence="2">214</strain>
    </source>
</reference>